<dbReference type="InterPro" id="IPR053074">
    <property type="entry name" value="NPC_Nucleoporin"/>
</dbReference>
<dbReference type="PROSITE" id="PS50196">
    <property type="entry name" value="RANBD1"/>
    <property type="match status" value="1"/>
</dbReference>
<feature type="compositionally biased region" description="Polar residues" evidence="1">
    <location>
        <begin position="174"/>
        <end position="184"/>
    </location>
</feature>
<reference evidence="3" key="1">
    <citation type="submission" date="2023-02" db="EMBL/GenBank/DDBJ databases">
        <title>Mating type loci evolution in Malassezia.</title>
        <authorList>
            <person name="Coelho M.A."/>
        </authorList>
    </citation>
    <scope>NUCLEOTIDE SEQUENCE</scope>
    <source>
        <strain evidence="3">CBS 14136</strain>
    </source>
</reference>
<dbReference type="AlphaFoldDB" id="A0AAF0FH51"/>
<feature type="region of interest" description="Disordered" evidence="1">
    <location>
        <begin position="618"/>
        <end position="781"/>
    </location>
</feature>
<evidence type="ECO:0000256" key="1">
    <source>
        <dbReference type="SAM" id="MobiDB-lite"/>
    </source>
</evidence>
<feature type="compositionally biased region" description="Polar residues" evidence="1">
    <location>
        <begin position="21"/>
        <end position="31"/>
    </location>
</feature>
<feature type="compositionally biased region" description="Polar residues" evidence="1">
    <location>
        <begin position="627"/>
        <end position="641"/>
    </location>
</feature>
<feature type="compositionally biased region" description="Polar residues" evidence="1">
    <location>
        <begin position="682"/>
        <end position="696"/>
    </location>
</feature>
<dbReference type="Gene3D" id="2.30.29.30">
    <property type="entry name" value="Pleckstrin-homology domain (PH domain)/Phosphotyrosine-binding domain (PTB)"/>
    <property type="match status" value="1"/>
</dbReference>
<evidence type="ECO:0000313" key="3">
    <source>
        <dbReference type="EMBL" id="WFD44468.1"/>
    </source>
</evidence>
<evidence type="ECO:0000313" key="4">
    <source>
        <dbReference type="Proteomes" id="UP001214628"/>
    </source>
</evidence>
<feature type="compositionally biased region" description="Low complexity" evidence="1">
    <location>
        <begin position="232"/>
        <end position="252"/>
    </location>
</feature>
<dbReference type="InterPro" id="IPR011993">
    <property type="entry name" value="PH-like_dom_sf"/>
</dbReference>
<dbReference type="Pfam" id="PF00638">
    <property type="entry name" value="Ran_BP1"/>
    <property type="match status" value="1"/>
</dbReference>
<feature type="region of interest" description="Disordered" evidence="1">
    <location>
        <begin position="336"/>
        <end position="596"/>
    </location>
</feature>
<feature type="compositionally biased region" description="Basic and acidic residues" evidence="1">
    <location>
        <begin position="482"/>
        <end position="499"/>
    </location>
</feature>
<feature type="domain" description="RanBD1" evidence="2">
    <location>
        <begin position="845"/>
        <end position="910"/>
    </location>
</feature>
<organism evidence="3 4">
    <name type="scientific">Malassezia psittaci</name>
    <dbReference type="NCBI Taxonomy" id="1821823"/>
    <lineage>
        <taxon>Eukaryota</taxon>
        <taxon>Fungi</taxon>
        <taxon>Dikarya</taxon>
        <taxon>Basidiomycota</taxon>
        <taxon>Ustilaginomycotina</taxon>
        <taxon>Malasseziomycetes</taxon>
        <taxon>Malasseziales</taxon>
        <taxon>Malasseziaceae</taxon>
        <taxon>Malassezia</taxon>
    </lineage>
</organism>
<dbReference type="Proteomes" id="UP001214628">
    <property type="component" value="Chromosome 4"/>
</dbReference>
<accession>A0AAF0FH51</accession>
<feature type="compositionally biased region" description="Basic and acidic residues" evidence="1">
    <location>
        <begin position="660"/>
        <end position="669"/>
    </location>
</feature>
<feature type="region of interest" description="Disordered" evidence="1">
    <location>
        <begin position="797"/>
        <end position="852"/>
    </location>
</feature>
<feature type="compositionally biased region" description="Polar residues" evidence="1">
    <location>
        <begin position="395"/>
        <end position="425"/>
    </location>
</feature>
<feature type="compositionally biased region" description="Low complexity" evidence="1">
    <location>
        <begin position="531"/>
        <end position="549"/>
    </location>
</feature>
<feature type="compositionally biased region" description="Low complexity" evidence="1">
    <location>
        <begin position="797"/>
        <end position="810"/>
    </location>
</feature>
<dbReference type="SUPFAM" id="SSF50729">
    <property type="entry name" value="PH domain-like"/>
    <property type="match status" value="1"/>
</dbReference>
<feature type="compositionally biased region" description="Low complexity" evidence="1">
    <location>
        <begin position="458"/>
        <end position="476"/>
    </location>
</feature>
<gene>
    <name evidence="3" type="ORF">MPSI1_003136</name>
</gene>
<proteinExistence type="predicted"/>
<dbReference type="EMBL" id="CP118378">
    <property type="protein sequence ID" value="WFD44468.1"/>
    <property type="molecule type" value="Genomic_DNA"/>
</dbReference>
<sequence>MLPSASSQALPRLTDSDMPRTESTSALSQWNGDIPVRRSLRTPNKEKVASSANGSDSRSYAQLPDHNTSTQTFSMTNLSPLSQRVSFGSPSISTQSHSRRAPIPQSSSLTSISPFASSPGRRHQPIYFGAGTSPRRPSQHSPYRSPIAASNSIDDSKRRKFESSSNAAIPVQFASPSSTSQSRLDASMKDSMPTRKQAAPGSSQRADDALRSIRAAVDVQVQKPESPTQFETSSPPSSSSAPAPRSTRAASTMLSVLESSSPRIHTPPVPEVVNPYQTRSKASPKPATPKSTRAKALEAARHRASSSLSSSTARDTDAPPSASLLDMVQRTAPLSPSIEKHRSSLAQSTDHDPSFASQNSAESLEPPKIAWQHKPKRPSPLAMSEQSNDSHKTASTDSPEPSQFSSSKPSNTAFQFGKSQSSMNIASDVVSKENSSNNASSTMSQTSPITKAPQQQVSSAPADSSHSSAKSAETFSFSSAQKQKEDSGVQAEKVNKDTLPKTQQFSFSMQANVPSKQAGQEPSPFLFKPKPAATPTAPSTQASATEAPALTSDAATVSKDQDSAPSSSDLPWLHILPPSHQRQSLSNEAAAKAAASDYEQLPTFAFNVAPALPVSLEQHTDHRRTWDSSSSAASTETLQDSQKGHFAHSKQAVTQTFKDPCQDAAKEESSSQSFHPSAAQDKPSTSLAFSFSQPNTGKPAGFAFGQASTPSSDTAATGNFSSKPLSGFSFRPPASSQPSSGFSFKKPQEESSVSEPKPSFSFLTPTTTSATPSSTQPKFSFGNASKAPLAFAPSASALSTSASSEPTTETVQSEAQQTDAPGSPPPSTSQDKASDENTLTSSGQGEEEEETKHEVRAKIWKLDQGKWQDLGITVFRLKYNPSFSKTRVLARNAVNGNVVLNFNLYAGMKITCEKTIVSFVGMIDAKPCSLRCKVKTNQAADALTQAFNSHLP</sequence>
<name>A0AAF0FH51_9BASI</name>
<dbReference type="SMART" id="SM00160">
    <property type="entry name" value="RanBD"/>
    <property type="match status" value="1"/>
</dbReference>
<dbReference type="InterPro" id="IPR000156">
    <property type="entry name" value="Ran_bind_dom"/>
</dbReference>
<feature type="compositionally biased region" description="Polar residues" evidence="1">
    <location>
        <begin position="500"/>
        <end position="520"/>
    </location>
</feature>
<feature type="compositionally biased region" description="Polar residues" evidence="1">
    <location>
        <begin position="811"/>
        <end position="820"/>
    </location>
</feature>
<dbReference type="PANTHER" id="PTHR38697">
    <property type="entry name" value="NUCLEAR PORE COMPLEX PROTEIN SIMILAR TO S. CEREVISIAE NUP2 (EUROFUNG)"/>
    <property type="match status" value="1"/>
</dbReference>
<dbReference type="PANTHER" id="PTHR38697:SF1">
    <property type="entry name" value="NUCLEAR PORE COMPLEX PROTEIN SIMILAR TO S. CEREVISIAE NUP2 (EUROFUNG)"/>
    <property type="match status" value="1"/>
</dbReference>
<feature type="region of interest" description="Disordered" evidence="1">
    <location>
        <begin position="1"/>
        <end position="322"/>
    </location>
</feature>
<dbReference type="CDD" id="cd13170">
    <property type="entry name" value="RanBD_NUP50"/>
    <property type="match status" value="1"/>
</dbReference>
<feature type="compositionally biased region" description="Polar residues" evidence="1">
    <location>
        <begin position="253"/>
        <end position="263"/>
    </location>
</feature>
<protein>
    <recommendedName>
        <fullName evidence="2">RanBD1 domain-containing protein</fullName>
    </recommendedName>
</protein>
<feature type="compositionally biased region" description="Polar residues" evidence="1">
    <location>
        <begin position="50"/>
        <end position="96"/>
    </location>
</feature>
<feature type="compositionally biased region" description="Low complexity" evidence="1">
    <location>
        <begin position="756"/>
        <end position="777"/>
    </location>
</feature>
<keyword evidence="4" id="KW-1185">Reference proteome</keyword>
<feature type="compositionally biased region" description="Polar residues" evidence="1">
    <location>
        <begin position="104"/>
        <end position="116"/>
    </location>
</feature>
<feature type="compositionally biased region" description="Polar residues" evidence="1">
    <location>
        <begin position="135"/>
        <end position="153"/>
    </location>
</feature>
<feature type="compositionally biased region" description="Polar residues" evidence="1">
    <location>
        <begin position="432"/>
        <end position="457"/>
    </location>
</feature>
<feature type="compositionally biased region" description="Polar residues" evidence="1">
    <location>
        <begin position="706"/>
        <end position="724"/>
    </location>
</feature>
<feature type="compositionally biased region" description="Polar residues" evidence="1">
    <location>
        <begin position="828"/>
        <end position="844"/>
    </location>
</feature>
<evidence type="ECO:0000259" key="2">
    <source>
        <dbReference type="PROSITE" id="PS50196"/>
    </source>
</evidence>